<name>A0A931GNT4_9ACTN</name>
<evidence type="ECO:0000313" key="2">
    <source>
        <dbReference type="EMBL" id="MBG6089871.1"/>
    </source>
</evidence>
<feature type="domain" description="HTH cro/C1-type" evidence="1">
    <location>
        <begin position="13"/>
        <end position="67"/>
    </location>
</feature>
<dbReference type="Pfam" id="PF01381">
    <property type="entry name" value="HTH_3"/>
    <property type="match status" value="1"/>
</dbReference>
<dbReference type="EMBL" id="JADOUA010000001">
    <property type="protein sequence ID" value="MBG6089871.1"/>
    <property type="molecule type" value="Genomic_DNA"/>
</dbReference>
<dbReference type="InterPro" id="IPR010982">
    <property type="entry name" value="Lambda_DNA-bd_dom_sf"/>
</dbReference>
<comment type="caution">
    <text evidence="2">The sequence shown here is derived from an EMBL/GenBank/DDBJ whole genome shotgun (WGS) entry which is preliminary data.</text>
</comment>
<evidence type="ECO:0000313" key="3">
    <source>
        <dbReference type="Proteomes" id="UP000614047"/>
    </source>
</evidence>
<dbReference type="GO" id="GO:0003677">
    <property type="term" value="F:DNA binding"/>
    <property type="evidence" value="ECO:0007669"/>
    <property type="project" value="InterPro"/>
</dbReference>
<dbReference type="SUPFAM" id="SSF47413">
    <property type="entry name" value="lambda repressor-like DNA-binding domains"/>
    <property type="match status" value="1"/>
</dbReference>
<sequence length="145" mass="16099">MIERDLKRVARFVIAQRGNLGLSQSELAERAGVDSKTIWNLESAQRWPISRNRVKIEKALGVEPDSLAMVSRGIFPASDGGVSDDLLREAAGSPEFEGLLGQRAAELSDEQRIVLDMLLEELRAAEDARRRLIAKIIRYSKGSQP</sequence>
<gene>
    <name evidence="2" type="ORF">IW256_003984</name>
</gene>
<organism evidence="2 3">
    <name type="scientific">Actinomadura viridis</name>
    <dbReference type="NCBI Taxonomy" id="58110"/>
    <lineage>
        <taxon>Bacteria</taxon>
        <taxon>Bacillati</taxon>
        <taxon>Actinomycetota</taxon>
        <taxon>Actinomycetes</taxon>
        <taxon>Streptosporangiales</taxon>
        <taxon>Thermomonosporaceae</taxon>
        <taxon>Actinomadura</taxon>
    </lineage>
</organism>
<evidence type="ECO:0000259" key="1">
    <source>
        <dbReference type="PROSITE" id="PS50943"/>
    </source>
</evidence>
<dbReference type="Gene3D" id="1.10.260.40">
    <property type="entry name" value="lambda repressor-like DNA-binding domains"/>
    <property type="match status" value="1"/>
</dbReference>
<dbReference type="CDD" id="cd00093">
    <property type="entry name" value="HTH_XRE"/>
    <property type="match status" value="1"/>
</dbReference>
<accession>A0A931GNT4</accession>
<proteinExistence type="predicted"/>
<protein>
    <submittedName>
        <fullName evidence="2">Transcriptional regulator with XRE-family HTH domain</fullName>
    </submittedName>
</protein>
<dbReference type="PROSITE" id="PS50943">
    <property type="entry name" value="HTH_CROC1"/>
    <property type="match status" value="1"/>
</dbReference>
<dbReference type="Proteomes" id="UP000614047">
    <property type="component" value="Unassembled WGS sequence"/>
</dbReference>
<dbReference type="SMART" id="SM00530">
    <property type="entry name" value="HTH_XRE"/>
    <property type="match status" value="1"/>
</dbReference>
<keyword evidence="3" id="KW-1185">Reference proteome</keyword>
<reference evidence="2" key="1">
    <citation type="submission" date="2020-11" db="EMBL/GenBank/DDBJ databases">
        <title>Sequencing the genomes of 1000 actinobacteria strains.</title>
        <authorList>
            <person name="Klenk H.-P."/>
        </authorList>
    </citation>
    <scope>NUCLEOTIDE SEQUENCE</scope>
    <source>
        <strain evidence="2">DSM 43175</strain>
    </source>
</reference>
<dbReference type="AlphaFoldDB" id="A0A931GNT4"/>
<dbReference type="RefSeq" id="WP_197012414.1">
    <property type="nucleotide sequence ID" value="NZ_BAABES010000010.1"/>
</dbReference>
<dbReference type="InterPro" id="IPR001387">
    <property type="entry name" value="Cro/C1-type_HTH"/>
</dbReference>